<accession>A0A5N6YZD4</accession>
<reference evidence="3" key="1">
    <citation type="submission" date="2019-04" db="EMBL/GenBank/DDBJ databases">
        <title>Friends and foes A comparative genomics studyof 23 Aspergillus species from section Flavi.</title>
        <authorList>
            <consortium name="DOE Joint Genome Institute"/>
            <person name="Kjaerbolling I."/>
            <person name="Vesth T."/>
            <person name="Frisvad J.C."/>
            <person name="Nybo J.L."/>
            <person name="Theobald S."/>
            <person name="Kildgaard S."/>
            <person name="Isbrandt T."/>
            <person name="Kuo A."/>
            <person name="Sato A."/>
            <person name="Lyhne E.K."/>
            <person name="Kogle M.E."/>
            <person name="Wiebenga A."/>
            <person name="Kun R.S."/>
            <person name="Lubbers R.J."/>
            <person name="Makela M.R."/>
            <person name="Barry K."/>
            <person name="Chovatia M."/>
            <person name="Clum A."/>
            <person name="Daum C."/>
            <person name="Haridas S."/>
            <person name="He G."/>
            <person name="LaButti K."/>
            <person name="Lipzen A."/>
            <person name="Mondo S."/>
            <person name="Riley R."/>
            <person name="Salamov A."/>
            <person name="Simmons B.A."/>
            <person name="Magnuson J.K."/>
            <person name="Henrissat B."/>
            <person name="Mortensen U.H."/>
            <person name="Larsen T.O."/>
            <person name="Devries R.P."/>
            <person name="Grigoriev I.V."/>
            <person name="Machida M."/>
            <person name="Baker S.E."/>
            <person name="Andersen M.R."/>
        </authorList>
    </citation>
    <scope>NUCLEOTIDE SEQUENCE [LARGE SCALE GENOMIC DNA]</scope>
    <source>
        <strain evidence="3">CBS 553.77</strain>
    </source>
</reference>
<gene>
    <name evidence="2" type="ORF">BDV28DRAFT_150610</name>
</gene>
<dbReference type="Proteomes" id="UP000327118">
    <property type="component" value="Unassembled WGS sequence"/>
</dbReference>
<evidence type="ECO:0000313" key="3">
    <source>
        <dbReference type="Proteomes" id="UP000327118"/>
    </source>
</evidence>
<organism evidence="2 3">
    <name type="scientific">Aspergillus coremiiformis</name>
    <dbReference type="NCBI Taxonomy" id="138285"/>
    <lineage>
        <taxon>Eukaryota</taxon>
        <taxon>Fungi</taxon>
        <taxon>Dikarya</taxon>
        <taxon>Ascomycota</taxon>
        <taxon>Pezizomycotina</taxon>
        <taxon>Eurotiomycetes</taxon>
        <taxon>Eurotiomycetidae</taxon>
        <taxon>Eurotiales</taxon>
        <taxon>Aspergillaceae</taxon>
        <taxon>Aspergillus</taxon>
        <taxon>Aspergillus subgen. Circumdati</taxon>
    </lineage>
</organism>
<keyword evidence="1" id="KW-0732">Signal</keyword>
<evidence type="ECO:0000313" key="2">
    <source>
        <dbReference type="EMBL" id="KAE8350787.1"/>
    </source>
</evidence>
<evidence type="ECO:0000256" key="1">
    <source>
        <dbReference type="SAM" id="SignalP"/>
    </source>
</evidence>
<dbReference type="EMBL" id="ML739204">
    <property type="protein sequence ID" value="KAE8350787.1"/>
    <property type="molecule type" value="Genomic_DNA"/>
</dbReference>
<feature type="signal peptide" evidence="1">
    <location>
        <begin position="1"/>
        <end position="17"/>
    </location>
</feature>
<sequence length="120" mass="12980">MKTGLLSVAMLALAVSALTIPHDDPATPAVQASDADAVTNVNKTPLQKRNPIWVYGTCSGRSAKYPDGVCRAKRRNRPAWEQDWEVPCAPQTPCTMTGSCVFDQRVQERTGGLVPKATCH</sequence>
<keyword evidence="3" id="KW-1185">Reference proteome</keyword>
<protein>
    <submittedName>
        <fullName evidence="2">Uncharacterized protein</fullName>
    </submittedName>
</protein>
<proteinExistence type="predicted"/>
<name>A0A5N6YZD4_9EURO</name>
<feature type="chain" id="PRO_5024963924" evidence="1">
    <location>
        <begin position="18"/>
        <end position="120"/>
    </location>
</feature>
<dbReference type="AlphaFoldDB" id="A0A5N6YZD4"/>